<dbReference type="Gene3D" id="3.90.180.10">
    <property type="entry name" value="Medium-chain alcohol dehydrogenases, catalytic domain"/>
    <property type="match status" value="1"/>
</dbReference>
<proteinExistence type="predicted"/>
<evidence type="ECO:0000313" key="3">
    <source>
        <dbReference type="Proteomes" id="UP000199437"/>
    </source>
</evidence>
<evidence type="ECO:0000313" key="2">
    <source>
        <dbReference type="EMBL" id="SEW37841.1"/>
    </source>
</evidence>
<dbReference type="SUPFAM" id="SSF51735">
    <property type="entry name" value="NAD(P)-binding Rossmann-fold domains"/>
    <property type="match status" value="1"/>
</dbReference>
<sequence length="328" mass="35146">MQAYIRQKYGGPEVLSLGKFHKPSPKPDQLLVKVKAVSVNPLDWHGLRGTPYLIRLSMGLFKPKNSFLGADVSGIVEEVGSAITNFKPGDEVYGEINESGAGSFAEYVCVRQDFWAKKPANISHEEAAAAPIAALTAIQGLRDHGGLKAGQKVLINGASGGVGTYAVQIAKAMGAHVTAVCSTHKVDQANKLGADEVVDYTKSDLSTLNAKFDLIFDGVGNCEAKIAKRLLKPGGTCLLVGWGGFKHMAKFVLANVLVGKKWNLTFFTAKMNLDDLAYLSELLSSGKIKSIIDKQYAFEQLPQAVAYQEDGHASGKVIVTVNKPEHSS</sequence>
<dbReference type="SMART" id="SM00829">
    <property type="entry name" value="PKS_ER"/>
    <property type="match status" value="1"/>
</dbReference>
<dbReference type="GO" id="GO:0008270">
    <property type="term" value="F:zinc ion binding"/>
    <property type="evidence" value="ECO:0007669"/>
    <property type="project" value="InterPro"/>
</dbReference>
<dbReference type="SUPFAM" id="SSF50129">
    <property type="entry name" value="GroES-like"/>
    <property type="match status" value="1"/>
</dbReference>
<dbReference type="Proteomes" id="UP000199437">
    <property type="component" value="Unassembled WGS sequence"/>
</dbReference>
<dbReference type="InterPro" id="IPR002364">
    <property type="entry name" value="Quin_OxRdtase/zeta-crystal_CS"/>
</dbReference>
<feature type="domain" description="Enoyl reductase (ER)" evidence="1">
    <location>
        <begin position="10"/>
        <end position="319"/>
    </location>
</feature>
<evidence type="ECO:0000259" key="1">
    <source>
        <dbReference type="SMART" id="SM00829"/>
    </source>
</evidence>
<dbReference type="EMBL" id="FOIR01000003">
    <property type="protein sequence ID" value="SEW37841.1"/>
    <property type="molecule type" value="Genomic_DNA"/>
</dbReference>
<dbReference type="STRING" id="1267423.SAMN05216290_3350"/>
<organism evidence="2 3">
    <name type="scientific">Roseivirga pacifica</name>
    <dbReference type="NCBI Taxonomy" id="1267423"/>
    <lineage>
        <taxon>Bacteria</taxon>
        <taxon>Pseudomonadati</taxon>
        <taxon>Bacteroidota</taxon>
        <taxon>Cytophagia</taxon>
        <taxon>Cytophagales</taxon>
        <taxon>Roseivirgaceae</taxon>
        <taxon>Roseivirga</taxon>
    </lineage>
</organism>
<dbReference type="CDD" id="cd08267">
    <property type="entry name" value="MDR1"/>
    <property type="match status" value="1"/>
</dbReference>
<dbReference type="RefSeq" id="WP_090259994.1">
    <property type="nucleotide sequence ID" value="NZ_FOIR01000003.1"/>
</dbReference>
<gene>
    <name evidence="2" type="ORF">SAMN05216290_3350</name>
</gene>
<dbReference type="Pfam" id="PF13602">
    <property type="entry name" value="ADH_zinc_N_2"/>
    <property type="match status" value="1"/>
</dbReference>
<dbReference type="PANTHER" id="PTHR44013">
    <property type="entry name" value="ZINC-TYPE ALCOHOL DEHYDROGENASE-LIKE PROTEIN C16A3.02C"/>
    <property type="match status" value="1"/>
</dbReference>
<accession>A0A1I0RAM8</accession>
<dbReference type="InterPro" id="IPR013154">
    <property type="entry name" value="ADH-like_N"/>
</dbReference>
<dbReference type="InterPro" id="IPR020843">
    <property type="entry name" value="ER"/>
</dbReference>
<reference evidence="3" key="1">
    <citation type="submission" date="2016-10" db="EMBL/GenBank/DDBJ databases">
        <authorList>
            <person name="Varghese N."/>
            <person name="Submissions S."/>
        </authorList>
    </citation>
    <scope>NUCLEOTIDE SEQUENCE [LARGE SCALE GENOMIC DNA]</scope>
    <source>
        <strain evidence="3">CGMCC 1.12402</strain>
    </source>
</reference>
<dbReference type="PROSITE" id="PS01162">
    <property type="entry name" value="QOR_ZETA_CRYSTAL"/>
    <property type="match status" value="1"/>
</dbReference>
<dbReference type="InterPro" id="IPR036291">
    <property type="entry name" value="NAD(P)-bd_dom_sf"/>
</dbReference>
<dbReference type="Gene3D" id="3.40.50.720">
    <property type="entry name" value="NAD(P)-binding Rossmann-like Domain"/>
    <property type="match status" value="1"/>
</dbReference>
<keyword evidence="3" id="KW-1185">Reference proteome</keyword>
<dbReference type="InterPro" id="IPR011032">
    <property type="entry name" value="GroES-like_sf"/>
</dbReference>
<dbReference type="AlphaFoldDB" id="A0A1I0RAM8"/>
<protein>
    <submittedName>
        <fullName evidence="2">NADPH:quinone reductase</fullName>
    </submittedName>
</protein>
<name>A0A1I0RAM8_9BACT</name>
<dbReference type="GeneID" id="99988027"/>
<dbReference type="GO" id="GO:0016491">
    <property type="term" value="F:oxidoreductase activity"/>
    <property type="evidence" value="ECO:0007669"/>
    <property type="project" value="InterPro"/>
</dbReference>
<dbReference type="OrthoDB" id="648910at2"/>
<dbReference type="Pfam" id="PF08240">
    <property type="entry name" value="ADH_N"/>
    <property type="match status" value="1"/>
</dbReference>
<dbReference type="InterPro" id="IPR052733">
    <property type="entry name" value="Chloroplast_QOR"/>
</dbReference>
<dbReference type="PANTHER" id="PTHR44013:SF1">
    <property type="entry name" value="ZINC-TYPE ALCOHOL DEHYDROGENASE-LIKE PROTEIN C16A3.02C"/>
    <property type="match status" value="1"/>
</dbReference>